<evidence type="ECO:0000313" key="1">
    <source>
        <dbReference type="EMBL" id="KAH1166286.1"/>
    </source>
</evidence>
<proteinExistence type="predicted"/>
<sequence>VQVHGLVIRVYHLRKQLLRSTFPQKCGVGMKRRDKSYVETGRSEFCCVGPEHELTHTSAVLYSMMNATCRFIIVFIKVEQLLLNAI</sequence>
<reference evidence="1" key="1">
    <citation type="submission" date="2021-09" db="EMBL/GenBank/DDBJ databases">
        <title>The genome of Mauremys mutica provides insights into the evolution of semi-aquatic lifestyle.</title>
        <authorList>
            <person name="Gong S."/>
            <person name="Gao Y."/>
        </authorList>
    </citation>
    <scope>NUCLEOTIDE SEQUENCE</scope>
    <source>
        <strain evidence="1">MM-2020</strain>
        <tissue evidence="1">Muscle</tissue>
    </source>
</reference>
<gene>
    <name evidence="1" type="ORF">KIL84_015458</name>
</gene>
<keyword evidence="2" id="KW-1185">Reference proteome</keyword>
<dbReference type="EMBL" id="JAHDVG010000487">
    <property type="protein sequence ID" value="KAH1166286.1"/>
    <property type="molecule type" value="Genomic_DNA"/>
</dbReference>
<accession>A0A9D3WSR1</accession>
<comment type="caution">
    <text evidence="1">The sequence shown here is derived from an EMBL/GenBank/DDBJ whole genome shotgun (WGS) entry which is preliminary data.</text>
</comment>
<protein>
    <submittedName>
        <fullName evidence="1">Uncharacterized protein</fullName>
    </submittedName>
</protein>
<evidence type="ECO:0000313" key="2">
    <source>
        <dbReference type="Proteomes" id="UP000827986"/>
    </source>
</evidence>
<dbReference type="Proteomes" id="UP000827986">
    <property type="component" value="Unassembled WGS sequence"/>
</dbReference>
<name>A0A9D3WSR1_9SAUR</name>
<organism evidence="1 2">
    <name type="scientific">Mauremys mutica</name>
    <name type="common">yellowpond turtle</name>
    <dbReference type="NCBI Taxonomy" id="74926"/>
    <lineage>
        <taxon>Eukaryota</taxon>
        <taxon>Metazoa</taxon>
        <taxon>Chordata</taxon>
        <taxon>Craniata</taxon>
        <taxon>Vertebrata</taxon>
        <taxon>Euteleostomi</taxon>
        <taxon>Archelosauria</taxon>
        <taxon>Testudinata</taxon>
        <taxon>Testudines</taxon>
        <taxon>Cryptodira</taxon>
        <taxon>Durocryptodira</taxon>
        <taxon>Testudinoidea</taxon>
        <taxon>Geoemydidae</taxon>
        <taxon>Geoemydinae</taxon>
        <taxon>Mauremys</taxon>
    </lineage>
</organism>
<feature type="non-terminal residue" evidence="1">
    <location>
        <position position="86"/>
    </location>
</feature>
<dbReference type="AlphaFoldDB" id="A0A9D3WSR1"/>